<evidence type="ECO:0000256" key="3">
    <source>
        <dbReference type="ARBA" id="ARBA00022729"/>
    </source>
</evidence>
<feature type="region of interest" description="Disordered" evidence="4">
    <location>
        <begin position="165"/>
        <end position="193"/>
    </location>
</feature>
<keyword evidence="8" id="KW-1185">Reference proteome</keyword>
<evidence type="ECO:0000313" key="7">
    <source>
        <dbReference type="EMBL" id="CDN87937.1"/>
    </source>
</evidence>
<dbReference type="Gene3D" id="3.90.76.10">
    <property type="entry name" value="Dipeptide-binding Protein, Domain 1"/>
    <property type="match status" value="1"/>
</dbReference>
<dbReference type="SUPFAM" id="SSF53850">
    <property type="entry name" value="Periplasmic binding protein-like II"/>
    <property type="match status" value="1"/>
</dbReference>
<comment type="similarity">
    <text evidence="1">Belongs to the bacterial solute-binding protein 5 family.</text>
</comment>
<feature type="chain" id="PRO_5009681558" evidence="5">
    <location>
        <begin position="24"/>
        <end position="524"/>
    </location>
</feature>
<protein>
    <submittedName>
        <fullName evidence="7">Family 5 extracellular solute-binding protein</fullName>
    </submittedName>
</protein>
<dbReference type="InterPro" id="IPR039424">
    <property type="entry name" value="SBP_5"/>
</dbReference>
<dbReference type="Gene3D" id="3.40.190.10">
    <property type="entry name" value="Periplasmic binding protein-like II"/>
    <property type="match status" value="1"/>
</dbReference>
<dbReference type="PANTHER" id="PTHR30290:SF9">
    <property type="entry name" value="OLIGOPEPTIDE-BINDING PROTEIN APPA"/>
    <property type="match status" value="1"/>
</dbReference>
<reference evidence="8" key="1">
    <citation type="submission" date="2014-11" db="EMBL/GenBank/DDBJ databases">
        <title>Draft genome sequence of Hydrogenophaga intermedia S1.</title>
        <authorList>
            <person name="Gan H.M."/>
            <person name="Chew T.H."/>
            <person name="Stolz A."/>
        </authorList>
    </citation>
    <scope>NUCLEOTIDE SEQUENCE [LARGE SCALE GENOMIC DNA]</scope>
    <source>
        <strain evidence="8">S1</strain>
    </source>
</reference>
<feature type="domain" description="Solute-binding protein family 5" evidence="6">
    <location>
        <begin position="67"/>
        <end position="440"/>
    </location>
</feature>
<organism evidence="7 8">
    <name type="scientific">Hydrogenophaga intermedia</name>
    <dbReference type="NCBI Taxonomy" id="65786"/>
    <lineage>
        <taxon>Bacteria</taxon>
        <taxon>Pseudomonadati</taxon>
        <taxon>Pseudomonadota</taxon>
        <taxon>Betaproteobacteria</taxon>
        <taxon>Burkholderiales</taxon>
        <taxon>Comamonadaceae</taxon>
        <taxon>Hydrogenophaga</taxon>
    </lineage>
</organism>
<evidence type="ECO:0000256" key="2">
    <source>
        <dbReference type="ARBA" id="ARBA00022448"/>
    </source>
</evidence>
<proteinExistence type="inferred from homology"/>
<dbReference type="GO" id="GO:0015833">
    <property type="term" value="P:peptide transport"/>
    <property type="evidence" value="ECO:0007669"/>
    <property type="project" value="TreeGrafter"/>
</dbReference>
<dbReference type="CDD" id="cd08498">
    <property type="entry name" value="PBP2_NikA_DppA_OppA_like_2"/>
    <property type="match status" value="1"/>
</dbReference>
<dbReference type="Gene3D" id="3.10.105.10">
    <property type="entry name" value="Dipeptide-binding Protein, Domain 3"/>
    <property type="match status" value="1"/>
</dbReference>
<dbReference type="RefSeq" id="WP_009515201.1">
    <property type="nucleotide sequence ID" value="NZ_CCAE010000017.1"/>
</dbReference>
<gene>
    <name evidence="7" type="ORF">BN948_02365</name>
</gene>
<dbReference type="InterPro" id="IPR000914">
    <property type="entry name" value="SBP_5_dom"/>
</dbReference>
<keyword evidence="3 5" id="KW-0732">Signal</keyword>
<dbReference type="GO" id="GO:0030288">
    <property type="term" value="C:outer membrane-bounded periplasmic space"/>
    <property type="evidence" value="ECO:0007669"/>
    <property type="project" value="UniProtKB-ARBA"/>
</dbReference>
<dbReference type="GO" id="GO:0043190">
    <property type="term" value="C:ATP-binding cassette (ABC) transporter complex"/>
    <property type="evidence" value="ECO:0007669"/>
    <property type="project" value="InterPro"/>
</dbReference>
<dbReference type="PANTHER" id="PTHR30290">
    <property type="entry name" value="PERIPLASMIC BINDING COMPONENT OF ABC TRANSPORTER"/>
    <property type="match status" value="1"/>
</dbReference>
<evidence type="ECO:0000256" key="1">
    <source>
        <dbReference type="ARBA" id="ARBA00005695"/>
    </source>
</evidence>
<dbReference type="Pfam" id="PF00496">
    <property type="entry name" value="SBP_bac_5"/>
    <property type="match status" value="1"/>
</dbReference>
<feature type="signal peptide" evidence="5">
    <location>
        <begin position="1"/>
        <end position="23"/>
    </location>
</feature>
<name>A0A1L1PLW4_HYDIT</name>
<dbReference type="InterPro" id="IPR030678">
    <property type="entry name" value="Peptide/Ni-bd"/>
</dbReference>
<evidence type="ECO:0000259" key="6">
    <source>
        <dbReference type="Pfam" id="PF00496"/>
    </source>
</evidence>
<dbReference type="AlphaFoldDB" id="A0A1L1PLW4"/>
<accession>A0A1L1PLW4</accession>
<dbReference type="Proteomes" id="UP000028878">
    <property type="component" value="Unassembled WGS sequence"/>
</dbReference>
<sequence length="524" mass="58170" precursor="true">MMLRLRRGLLLALSLLAIGTAHAVPFKWASQDDATTLDPHAFNHGMTLTLLNHVYEGLVRRDKDMRIEPALAQRWEQPTPTTWVFHLRPGVRFHDGTPLAAADVVFSIQRAMHPDSDMKVFAASIGSVKAQGPATVVIETEFANAALLQSLPELRVMSKAWSEGNGATAPANMRQKQENAATRQANGTGPFRVASREPDVKTVLERNEQWWGKHTTNITRAELLKVSSDATRVAALLSGELDFAYPIPLQDIARVESNPRFKVKQGAEIRVMFLSLDQGSDELRYASVKGRNPFKDQRVRQAFYQAIDTEAIRSRIMRNSVRPTGILIATGVNSVDPAATQRQYAYDPEAARRLLAQAGYENGFELTLDCPNDRYVNDEQVCVAVAAMLSRVNVKVAVNPLPAARFFQKVGAGDSSFNFFGYTPSNIDAYNAMDVIMATRQGGSGQWNVGRYSNPQVDALIKQVLSEMDARKRTELVTQALALHKRDVGHIPLYQQGLAWGMRQNVDAALQIDNRVNLNYITVK</sequence>
<evidence type="ECO:0000256" key="4">
    <source>
        <dbReference type="SAM" id="MobiDB-lite"/>
    </source>
</evidence>
<dbReference type="PIRSF" id="PIRSF002741">
    <property type="entry name" value="MppA"/>
    <property type="match status" value="1"/>
</dbReference>
<evidence type="ECO:0000256" key="5">
    <source>
        <dbReference type="SAM" id="SignalP"/>
    </source>
</evidence>
<feature type="compositionally biased region" description="Polar residues" evidence="4">
    <location>
        <begin position="178"/>
        <end position="187"/>
    </location>
</feature>
<keyword evidence="2" id="KW-0813">Transport</keyword>
<evidence type="ECO:0000313" key="8">
    <source>
        <dbReference type="Proteomes" id="UP000028878"/>
    </source>
</evidence>
<dbReference type="GO" id="GO:1904680">
    <property type="term" value="F:peptide transmembrane transporter activity"/>
    <property type="evidence" value="ECO:0007669"/>
    <property type="project" value="TreeGrafter"/>
</dbReference>
<dbReference type="EMBL" id="CCAE010000017">
    <property type="protein sequence ID" value="CDN87937.1"/>
    <property type="molecule type" value="Genomic_DNA"/>
</dbReference>